<dbReference type="EMBL" id="OC872050">
    <property type="protein sequence ID" value="CAD7635694.1"/>
    <property type="molecule type" value="Genomic_DNA"/>
</dbReference>
<keyword evidence="9" id="KW-0862">Zinc</keyword>
<dbReference type="Pfam" id="PF13639">
    <property type="entry name" value="zf-RING_2"/>
    <property type="match status" value="1"/>
</dbReference>
<dbReference type="EC" id="2.3.2.27" evidence="3"/>
<dbReference type="InterPro" id="IPR001841">
    <property type="entry name" value="Znf_RING"/>
</dbReference>
<keyword evidence="15" id="KW-1185">Reference proteome</keyword>
<evidence type="ECO:0000313" key="14">
    <source>
        <dbReference type="EMBL" id="CAD7635694.1"/>
    </source>
</evidence>
<evidence type="ECO:0000256" key="2">
    <source>
        <dbReference type="ARBA" id="ARBA00004141"/>
    </source>
</evidence>
<dbReference type="PANTHER" id="PTHR45977:SF4">
    <property type="entry name" value="RING-TYPE DOMAIN-CONTAINING PROTEIN"/>
    <property type="match status" value="1"/>
</dbReference>
<dbReference type="Pfam" id="PF12937">
    <property type="entry name" value="F-box-like"/>
    <property type="match status" value="1"/>
</dbReference>
<evidence type="ECO:0000259" key="13">
    <source>
        <dbReference type="PROSITE" id="PS50089"/>
    </source>
</evidence>
<dbReference type="GO" id="GO:0016020">
    <property type="term" value="C:membrane"/>
    <property type="evidence" value="ECO:0007669"/>
    <property type="project" value="UniProtKB-SubCell"/>
</dbReference>
<dbReference type="GO" id="GO:0006511">
    <property type="term" value="P:ubiquitin-dependent protein catabolic process"/>
    <property type="evidence" value="ECO:0007669"/>
    <property type="project" value="TreeGrafter"/>
</dbReference>
<keyword evidence="10" id="KW-1133">Transmembrane helix</keyword>
<sequence>MVEELSEESCSRCGMSFIEKLMAGQTLDDIIADTTPAAEVSIAMCSICLDPLDTDREEKTLVCGHRFHTTCVDKWLEEHTSCPMCRQTIPVAEERPDLIHGGHRSQVSLRPAVRPVIGADGRLSLIPDSSAALHRAIRHPDWIHYMNTLPFPDDGNRYHEDLCARVFNNELILAKVFGHLSLRQLFQCCLVCHKWHSEATRVATNRSQSLNICHLFHADHPSQDTDLSLIRDPTGGDGDMADDSMDYCSRVHWVERYDFKANVIRSMTADLRSVPAVCLLVYGSLGEDVKLAQRLYHTEILRRYLPRSDCLVVNLNSQCLIGAPTTSSVPIHKITHFGDLAAVSLLLLPKYKPGVDVTVFSGADMRQKVFTRP</sequence>
<organism evidence="14">
    <name type="scientific">Medioppia subpectinata</name>
    <dbReference type="NCBI Taxonomy" id="1979941"/>
    <lineage>
        <taxon>Eukaryota</taxon>
        <taxon>Metazoa</taxon>
        <taxon>Ecdysozoa</taxon>
        <taxon>Arthropoda</taxon>
        <taxon>Chelicerata</taxon>
        <taxon>Arachnida</taxon>
        <taxon>Acari</taxon>
        <taxon>Acariformes</taxon>
        <taxon>Sarcoptiformes</taxon>
        <taxon>Oribatida</taxon>
        <taxon>Brachypylina</taxon>
        <taxon>Oppioidea</taxon>
        <taxon>Oppiidae</taxon>
        <taxon>Medioppia</taxon>
    </lineage>
</organism>
<evidence type="ECO:0000256" key="11">
    <source>
        <dbReference type="ARBA" id="ARBA00023136"/>
    </source>
</evidence>
<dbReference type="PANTHER" id="PTHR45977">
    <property type="entry name" value="TARGET OF ERK KINASE MPK-1"/>
    <property type="match status" value="1"/>
</dbReference>
<feature type="non-terminal residue" evidence="14">
    <location>
        <position position="373"/>
    </location>
</feature>
<keyword evidence="4" id="KW-0808">Transferase</keyword>
<keyword evidence="8" id="KW-0833">Ubl conjugation pathway</keyword>
<evidence type="ECO:0000256" key="1">
    <source>
        <dbReference type="ARBA" id="ARBA00000900"/>
    </source>
</evidence>
<evidence type="ECO:0000256" key="6">
    <source>
        <dbReference type="ARBA" id="ARBA00022723"/>
    </source>
</evidence>
<name>A0A7R9L7Z6_9ACAR</name>
<evidence type="ECO:0000256" key="3">
    <source>
        <dbReference type="ARBA" id="ARBA00012483"/>
    </source>
</evidence>
<dbReference type="AlphaFoldDB" id="A0A7R9L7Z6"/>
<keyword evidence="5" id="KW-0812">Transmembrane</keyword>
<accession>A0A7R9L7Z6</accession>
<gene>
    <name evidence="14" type="ORF">OSB1V03_LOCUS16085</name>
</gene>
<dbReference type="PROSITE" id="PS50089">
    <property type="entry name" value="ZF_RING_2"/>
    <property type="match status" value="1"/>
</dbReference>
<dbReference type="OrthoDB" id="5357315at2759"/>
<evidence type="ECO:0000256" key="9">
    <source>
        <dbReference type="ARBA" id="ARBA00022833"/>
    </source>
</evidence>
<dbReference type="Gene3D" id="3.30.40.10">
    <property type="entry name" value="Zinc/RING finger domain, C3HC4 (zinc finger)"/>
    <property type="match status" value="1"/>
</dbReference>
<dbReference type="GO" id="GO:0008270">
    <property type="term" value="F:zinc ion binding"/>
    <property type="evidence" value="ECO:0007669"/>
    <property type="project" value="UniProtKB-KW"/>
</dbReference>
<dbReference type="GO" id="GO:0061630">
    <property type="term" value="F:ubiquitin protein ligase activity"/>
    <property type="evidence" value="ECO:0007669"/>
    <property type="project" value="UniProtKB-EC"/>
</dbReference>
<keyword evidence="7 12" id="KW-0863">Zinc-finger</keyword>
<evidence type="ECO:0000256" key="7">
    <source>
        <dbReference type="ARBA" id="ARBA00022771"/>
    </source>
</evidence>
<evidence type="ECO:0000256" key="5">
    <source>
        <dbReference type="ARBA" id="ARBA00022692"/>
    </source>
</evidence>
<dbReference type="InterPro" id="IPR001810">
    <property type="entry name" value="F-box_dom"/>
</dbReference>
<evidence type="ECO:0000313" key="15">
    <source>
        <dbReference type="Proteomes" id="UP000759131"/>
    </source>
</evidence>
<dbReference type="GO" id="GO:0016567">
    <property type="term" value="P:protein ubiquitination"/>
    <property type="evidence" value="ECO:0007669"/>
    <property type="project" value="TreeGrafter"/>
</dbReference>
<dbReference type="Gene3D" id="1.20.1280.50">
    <property type="match status" value="1"/>
</dbReference>
<keyword evidence="6" id="KW-0479">Metal-binding</keyword>
<comment type="subcellular location">
    <subcellularLocation>
        <location evidence="2">Membrane</location>
        <topology evidence="2">Multi-pass membrane protein</topology>
    </subcellularLocation>
</comment>
<dbReference type="CDD" id="cd09917">
    <property type="entry name" value="F-box_SF"/>
    <property type="match status" value="1"/>
</dbReference>
<dbReference type="EMBL" id="CAJPIZ010017475">
    <property type="protein sequence ID" value="CAG2116124.1"/>
    <property type="molecule type" value="Genomic_DNA"/>
</dbReference>
<evidence type="ECO:0000256" key="10">
    <source>
        <dbReference type="ARBA" id="ARBA00022989"/>
    </source>
</evidence>
<dbReference type="SUPFAM" id="SSF81383">
    <property type="entry name" value="F-box domain"/>
    <property type="match status" value="1"/>
</dbReference>
<dbReference type="SMART" id="SM00184">
    <property type="entry name" value="RING"/>
    <property type="match status" value="1"/>
</dbReference>
<comment type="catalytic activity">
    <reaction evidence="1">
        <text>S-ubiquitinyl-[E2 ubiquitin-conjugating enzyme]-L-cysteine + [acceptor protein]-L-lysine = [E2 ubiquitin-conjugating enzyme]-L-cysteine + N(6)-ubiquitinyl-[acceptor protein]-L-lysine.</text>
        <dbReference type="EC" id="2.3.2.27"/>
    </reaction>
</comment>
<evidence type="ECO:0000256" key="4">
    <source>
        <dbReference type="ARBA" id="ARBA00022679"/>
    </source>
</evidence>
<reference evidence="14" key="1">
    <citation type="submission" date="2020-11" db="EMBL/GenBank/DDBJ databases">
        <authorList>
            <person name="Tran Van P."/>
        </authorList>
    </citation>
    <scope>NUCLEOTIDE SEQUENCE</scope>
</reference>
<proteinExistence type="predicted"/>
<dbReference type="Proteomes" id="UP000759131">
    <property type="component" value="Unassembled WGS sequence"/>
</dbReference>
<evidence type="ECO:0000256" key="8">
    <source>
        <dbReference type="ARBA" id="ARBA00022786"/>
    </source>
</evidence>
<evidence type="ECO:0000256" key="12">
    <source>
        <dbReference type="PROSITE-ProRule" id="PRU00175"/>
    </source>
</evidence>
<protein>
    <recommendedName>
        <fullName evidence="3">RING-type E3 ubiquitin transferase</fullName>
        <ecNumber evidence="3">2.3.2.27</ecNumber>
    </recommendedName>
</protein>
<dbReference type="InterPro" id="IPR036047">
    <property type="entry name" value="F-box-like_dom_sf"/>
</dbReference>
<keyword evidence="11" id="KW-0472">Membrane</keyword>
<dbReference type="InterPro" id="IPR013083">
    <property type="entry name" value="Znf_RING/FYVE/PHD"/>
</dbReference>
<feature type="domain" description="RING-type" evidence="13">
    <location>
        <begin position="45"/>
        <end position="86"/>
    </location>
</feature>
<dbReference type="SUPFAM" id="SSF57850">
    <property type="entry name" value="RING/U-box"/>
    <property type="match status" value="1"/>
</dbReference>